<feature type="compositionally biased region" description="Low complexity" evidence="1">
    <location>
        <begin position="239"/>
        <end position="261"/>
    </location>
</feature>
<dbReference type="InterPro" id="IPR052913">
    <property type="entry name" value="Glycopeptide_resist_protein"/>
</dbReference>
<dbReference type="Proteomes" id="UP000006666">
    <property type="component" value="Chromosome"/>
</dbReference>
<dbReference type="EMBL" id="CP001686">
    <property type="protein sequence ID" value="ACV06949.1"/>
    <property type="molecule type" value="Genomic_DNA"/>
</dbReference>
<keyword evidence="5" id="KW-1185">Reference proteome</keyword>
<evidence type="ECO:0000256" key="2">
    <source>
        <dbReference type="SAM" id="Phobius"/>
    </source>
</evidence>
<feature type="region of interest" description="Disordered" evidence="1">
    <location>
        <begin position="587"/>
        <end position="682"/>
    </location>
</feature>
<evidence type="ECO:0000256" key="1">
    <source>
        <dbReference type="SAM" id="MobiDB-lite"/>
    </source>
</evidence>
<evidence type="ECO:0000313" key="5">
    <source>
        <dbReference type="Proteomes" id="UP000006666"/>
    </source>
</evidence>
<dbReference type="STRING" id="478801.Ksed_19490"/>
<keyword evidence="2" id="KW-1133">Transmembrane helix</keyword>
<dbReference type="PANTHER" id="PTHR35788:SF1">
    <property type="entry name" value="EXPORTED PROTEIN"/>
    <property type="match status" value="1"/>
</dbReference>
<feature type="compositionally biased region" description="Low complexity" evidence="1">
    <location>
        <begin position="656"/>
        <end position="682"/>
    </location>
</feature>
<gene>
    <name evidence="4" type="ordered locus">Ksed_19490</name>
</gene>
<dbReference type="PANTHER" id="PTHR35788">
    <property type="entry name" value="EXPORTED PROTEIN-RELATED"/>
    <property type="match status" value="1"/>
</dbReference>
<dbReference type="KEGG" id="kse:Ksed_19490"/>
<dbReference type="HOGENOM" id="CLU_011572_0_1_11"/>
<evidence type="ECO:0000313" key="4">
    <source>
        <dbReference type="EMBL" id="ACV06949.1"/>
    </source>
</evidence>
<feature type="region of interest" description="Disordered" evidence="1">
    <location>
        <begin position="232"/>
        <end position="264"/>
    </location>
</feature>
<evidence type="ECO:0000259" key="3">
    <source>
        <dbReference type="Pfam" id="PF12229"/>
    </source>
</evidence>
<organism evidence="4 5">
    <name type="scientific">Kytococcus sedentarius (strain ATCC 14392 / DSM 20547 / JCM 11482 / CCUG 33030 / NBRC 15357 / NCTC 11040 / CCM 314 / 541)</name>
    <name type="common">Micrococcus sedentarius</name>
    <dbReference type="NCBI Taxonomy" id="478801"/>
    <lineage>
        <taxon>Bacteria</taxon>
        <taxon>Bacillati</taxon>
        <taxon>Actinomycetota</taxon>
        <taxon>Actinomycetes</taxon>
        <taxon>Micrococcales</taxon>
        <taxon>Kytococcaceae</taxon>
        <taxon>Kytococcus</taxon>
    </lineage>
</organism>
<dbReference type="RefSeq" id="WP_015779889.1">
    <property type="nucleotide sequence ID" value="NC_013169.1"/>
</dbReference>
<dbReference type="AlphaFoldDB" id="C7NKB1"/>
<feature type="domain" description="YoaR-like putative peptidoglycan binding" evidence="3">
    <location>
        <begin position="122"/>
        <end position="188"/>
    </location>
</feature>
<name>C7NKB1_KYTSD</name>
<protein>
    <submittedName>
        <fullName evidence="4">Uncharacterized vancomycin resistance protein</fullName>
    </submittedName>
</protein>
<feature type="transmembrane region" description="Helical" evidence="2">
    <location>
        <begin position="12"/>
        <end position="37"/>
    </location>
</feature>
<feature type="compositionally biased region" description="Polar residues" evidence="1">
    <location>
        <begin position="599"/>
        <end position="611"/>
    </location>
</feature>
<dbReference type="eggNOG" id="COG2720">
    <property type="taxonomic scope" value="Bacteria"/>
</dbReference>
<accession>C7NKB1</accession>
<dbReference type="InterPro" id="IPR022029">
    <property type="entry name" value="YoaR-like_PG-bd"/>
</dbReference>
<sequence length="682" mass="74099">MSSSPRQAGSSWQSLVASLFLLMGLVALIYLALVFVVGRTTPSHLTVGGVDVSSMAPDEAERSLEQEAERLMQQPVTVVAAGEEHEFTPQELGLGYAVARSMRGTTGRTWDPRDLWARATDQVDRDWAVTLDEGRLHDRLRDLSAEIDVPATRATIELRGAEVEVTEGSTGSALDVRETGESVQDAWPREHRVEGTVEEVEPEVTAAVLRRFADQVVEPALSAPVTLVAVPVEGPRQGPSGESADPASPEPSDGSSASASAQDELTATHRVTIPADQIAEMVSIGGTAREPALEVDATRWRDGLPDDHPFSDREAREASLRLEDGSVRIEPAQVGRSVSTGDIEQGVRDAVRAQEREARVTVSVTRPYELGDGWTAQHLSTFTTMLPGGEGNEGRTRNIRTLTRKIHGTVVPAGEQFSLLEVMGEPTKEAGYEEAHVISNGTLSHAVGGGLSQVSTAVYNMAFIAGVQLDEHKPHSYYIARYPEGREATLWYPAIDNAWTNDTGSPMIISAQLDGRELIMSLYGEKQYDVDATTRPRQNVVPFRKYHSNDPECVDQGGVDGFDVTVERILTPYGDHDGEERTEVIETHYDPSDEVFCTNPESPEYSGSQEPPSDEYRPFSQREQDVKDDARAEAERELREDEQADAEAQEEDGRPEGTPSSSAEPEPSGSSTPQPSGSASGD</sequence>
<reference evidence="4 5" key="1">
    <citation type="journal article" date="2009" name="Stand. Genomic Sci.">
        <title>Complete genome sequence of Kytococcus sedentarius type strain (541).</title>
        <authorList>
            <person name="Sims D."/>
            <person name="Brettin T."/>
            <person name="Detter J.C."/>
            <person name="Han C."/>
            <person name="Lapidus A."/>
            <person name="Copeland A."/>
            <person name="Glavina Del Rio T."/>
            <person name="Nolan M."/>
            <person name="Chen F."/>
            <person name="Lucas S."/>
            <person name="Tice H."/>
            <person name="Cheng J.F."/>
            <person name="Bruce D."/>
            <person name="Goodwin L."/>
            <person name="Pitluck S."/>
            <person name="Ovchinnikova G."/>
            <person name="Pati A."/>
            <person name="Ivanova N."/>
            <person name="Mavrommatis K."/>
            <person name="Chen A."/>
            <person name="Palaniappan K."/>
            <person name="D'haeseleer P."/>
            <person name="Chain P."/>
            <person name="Bristow J."/>
            <person name="Eisen J.A."/>
            <person name="Markowitz V."/>
            <person name="Hugenholtz P."/>
            <person name="Schneider S."/>
            <person name="Goker M."/>
            <person name="Pukall R."/>
            <person name="Kyrpides N.C."/>
            <person name="Klenk H.P."/>
        </authorList>
    </citation>
    <scope>NUCLEOTIDE SEQUENCE [LARGE SCALE GENOMIC DNA]</scope>
    <source>
        <strain evidence="5">ATCC 14392 / DSM 20547 / JCM 11482 / CCUG 33030 / NBRC 15357 / NCTC 11040 / CCM 314 / 541</strain>
    </source>
</reference>
<dbReference type="InterPro" id="IPR007391">
    <property type="entry name" value="Vancomycin_resist_VanW"/>
</dbReference>
<dbReference type="Pfam" id="PF12229">
    <property type="entry name" value="PG_binding_4"/>
    <property type="match status" value="1"/>
</dbReference>
<keyword evidence="2" id="KW-0812">Transmembrane</keyword>
<keyword evidence="2" id="KW-0472">Membrane</keyword>
<dbReference type="Pfam" id="PF04294">
    <property type="entry name" value="VanW"/>
    <property type="match status" value="1"/>
</dbReference>
<feature type="compositionally biased region" description="Basic and acidic residues" evidence="1">
    <location>
        <begin position="614"/>
        <end position="641"/>
    </location>
</feature>
<proteinExistence type="predicted"/>